<evidence type="ECO:0000313" key="3">
    <source>
        <dbReference type="EMBL" id="SDE10499.1"/>
    </source>
</evidence>
<feature type="transmembrane region" description="Helical" evidence="2">
    <location>
        <begin position="44"/>
        <end position="64"/>
    </location>
</feature>
<keyword evidence="3" id="KW-0282">Flagellum</keyword>
<organism evidence="3 4">
    <name type="scientific">Rhodospira trueperi</name>
    <dbReference type="NCBI Taxonomy" id="69960"/>
    <lineage>
        <taxon>Bacteria</taxon>
        <taxon>Pseudomonadati</taxon>
        <taxon>Pseudomonadota</taxon>
        <taxon>Alphaproteobacteria</taxon>
        <taxon>Rhodospirillales</taxon>
        <taxon>Rhodospirillaceae</taxon>
        <taxon>Rhodospira</taxon>
    </lineage>
</organism>
<name>A0A1G7A6P4_9PROT</name>
<dbReference type="RefSeq" id="WP_092783804.1">
    <property type="nucleotide sequence ID" value="NZ_FNAP01000003.1"/>
</dbReference>
<proteinExistence type="predicted"/>
<keyword evidence="2" id="KW-0472">Membrane</keyword>
<gene>
    <name evidence="3" type="ORF">SAMN05421720_103202</name>
</gene>
<dbReference type="Proteomes" id="UP000199412">
    <property type="component" value="Unassembled WGS sequence"/>
</dbReference>
<evidence type="ECO:0000256" key="1">
    <source>
        <dbReference type="SAM" id="MobiDB-lite"/>
    </source>
</evidence>
<accession>A0A1G7A6P4</accession>
<evidence type="ECO:0000256" key="2">
    <source>
        <dbReference type="SAM" id="Phobius"/>
    </source>
</evidence>
<dbReference type="EMBL" id="FNAP01000003">
    <property type="protein sequence ID" value="SDE10499.1"/>
    <property type="molecule type" value="Genomic_DNA"/>
</dbReference>
<keyword evidence="3" id="KW-0966">Cell projection</keyword>
<keyword evidence="2" id="KW-0812">Transmembrane</keyword>
<evidence type="ECO:0000313" key="4">
    <source>
        <dbReference type="Proteomes" id="UP000199412"/>
    </source>
</evidence>
<keyword evidence="3" id="KW-0969">Cilium</keyword>
<dbReference type="OrthoDB" id="7365880at2"/>
<feature type="compositionally biased region" description="Low complexity" evidence="1">
    <location>
        <begin position="1"/>
        <end position="12"/>
    </location>
</feature>
<feature type="region of interest" description="Disordered" evidence="1">
    <location>
        <begin position="1"/>
        <end position="31"/>
    </location>
</feature>
<dbReference type="STRING" id="69960.SAMN05421720_103202"/>
<keyword evidence="4" id="KW-1185">Reference proteome</keyword>
<feature type="region of interest" description="Disordered" evidence="1">
    <location>
        <begin position="256"/>
        <end position="333"/>
    </location>
</feature>
<keyword evidence="2" id="KW-1133">Transmembrane helix</keyword>
<protein>
    <submittedName>
        <fullName evidence="3">Flagellar motor protein MotB</fullName>
    </submittedName>
</protein>
<reference evidence="3 4" key="1">
    <citation type="submission" date="2016-10" db="EMBL/GenBank/DDBJ databases">
        <authorList>
            <person name="de Groot N.N."/>
        </authorList>
    </citation>
    <scope>NUCLEOTIDE SEQUENCE [LARGE SCALE GENOMIC DNA]</scope>
    <source>
        <strain evidence="3 4">ATCC 700224</strain>
    </source>
</reference>
<sequence>MSPWDRPAAAPAHPRRDLFAPLGSSDGSGATRSDVVTPVARGSLALFLSLYLLLLAFFIMLTALSSLESLRVRAVIDSLTLTFATAKAPDERAGGRPFQDLPGDTRAAEAFIALVSDLFQSAIPTIRIEQILPGREMELLLRTDSLFETDTTVIRPARLPMLDGVVAALAGAPEGQRFEMAATLQTGTGDDVPETVTVPLLPVSGEDLPTRRAGELGRVMTARGAAPGSVLVGLAEGDANWMRITFRAVDAARWSPDFTRTPSDAVPIDESVPSDATPPTQNRLEDTQGGAPSDEENGRVRAESLAPNSTRATMDAPAIDTRIVPDAPERMEQ</sequence>
<dbReference type="AlphaFoldDB" id="A0A1G7A6P4"/>